<accession>A0A917CDV9</accession>
<organism evidence="1 2">
    <name type="scientific">Marinicella pacifica</name>
    <dbReference type="NCBI Taxonomy" id="1171543"/>
    <lineage>
        <taxon>Bacteria</taxon>
        <taxon>Pseudomonadati</taxon>
        <taxon>Pseudomonadota</taxon>
        <taxon>Gammaproteobacteria</taxon>
        <taxon>Lysobacterales</taxon>
        <taxon>Marinicellaceae</taxon>
        <taxon>Marinicella</taxon>
    </lineage>
</organism>
<evidence type="ECO:0000313" key="2">
    <source>
        <dbReference type="Proteomes" id="UP000605253"/>
    </source>
</evidence>
<dbReference type="Proteomes" id="UP000605253">
    <property type="component" value="Unassembled WGS sequence"/>
</dbReference>
<evidence type="ECO:0000313" key="1">
    <source>
        <dbReference type="EMBL" id="GGF84391.1"/>
    </source>
</evidence>
<proteinExistence type="predicted"/>
<protein>
    <submittedName>
        <fullName evidence="1">Membrane protein</fullName>
    </submittedName>
</protein>
<reference evidence="1" key="2">
    <citation type="submission" date="2020-09" db="EMBL/GenBank/DDBJ databases">
        <authorList>
            <person name="Sun Q."/>
            <person name="Zhou Y."/>
        </authorList>
    </citation>
    <scope>NUCLEOTIDE SEQUENCE</scope>
    <source>
        <strain evidence="1">CGMCC 1.12181</strain>
    </source>
</reference>
<name>A0A917CDV9_9GAMM</name>
<dbReference type="RefSeq" id="WP_188363770.1">
    <property type="nucleotide sequence ID" value="NZ_BAABJF010000011.1"/>
</dbReference>
<dbReference type="NCBIfam" id="TIGR04219">
    <property type="entry name" value="OMP_w_GlyGly"/>
    <property type="match status" value="1"/>
</dbReference>
<keyword evidence="2" id="KW-1185">Reference proteome</keyword>
<reference evidence="1" key="1">
    <citation type="journal article" date="2014" name="Int. J. Syst. Evol. Microbiol.">
        <title>Complete genome sequence of Corynebacterium casei LMG S-19264T (=DSM 44701T), isolated from a smear-ripened cheese.</title>
        <authorList>
            <consortium name="US DOE Joint Genome Institute (JGI-PGF)"/>
            <person name="Walter F."/>
            <person name="Albersmeier A."/>
            <person name="Kalinowski J."/>
            <person name="Ruckert C."/>
        </authorList>
    </citation>
    <scope>NUCLEOTIDE SEQUENCE</scope>
    <source>
        <strain evidence="1">CGMCC 1.12181</strain>
    </source>
</reference>
<gene>
    <name evidence="1" type="ORF">GCM10011365_01680</name>
</gene>
<sequence>MKITQTLITCLLLITGLTNVKADTILGLYAGYNYWQHDLADGIQVNFTDEKNSEKGNIFYVALEHPVPFIPNAKIQHNTLTGEASGTMEILGVDGNPQTVQARTAVDLSHNELILYYELLDNWINLDVGASVKYFDGYQPIHVQAMVQNRIKIDEWIPLLYAKGQFDLPFTGLSAYGSLQALSLGSNDVTDLEMGLNYETKMGLGATLGFRVLDVDFDVSDNVNLLYDQRLEGFFLGVNVHF</sequence>
<dbReference type="InterPro" id="IPR026387">
    <property type="entry name" value="OMP_w_GlyGly"/>
</dbReference>
<comment type="caution">
    <text evidence="1">The sequence shown here is derived from an EMBL/GenBank/DDBJ whole genome shotgun (WGS) entry which is preliminary data.</text>
</comment>
<dbReference type="EMBL" id="BMEO01000001">
    <property type="protein sequence ID" value="GGF84391.1"/>
    <property type="molecule type" value="Genomic_DNA"/>
</dbReference>
<dbReference type="AlphaFoldDB" id="A0A917CDV9"/>